<dbReference type="AlphaFoldDB" id="A0A1D3L0G2"/>
<dbReference type="NCBIfam" id="NF002119">
    <property type="entry name" value="PRK00957.1"/>
    <property type="match status" value="1"/>
</dbReference>
<dbReference type="GO" id="GO:0003871">
    <property type="term" value="F:5-methyltetrahydropteroyltriglutamate-homocysteine S-methyltransferase activity"/>
    <property type="evidence" value="ECO:0007669"/>
    <property type="project" value="InterPro"/>
</dbReference>
<dbReference type="Gene3D" id="3.20.20.210">
    <property type="match status" value="1"/>
</dbReference>
<evidence type="ECO:0000259" key="4">
    <source>
        <dbReference type="Pfam" id="PF01717"/>
    </source>
</evidence>
<evidence type="ECO:0000256" key="2">
    <source>
        <dbReference type="ARBA" id="ARBA00022723"/>
    </source>
</evidence>
<keyword evidence="3" id="KW-0862">Zinc</keyword>
<evidence type="ECO:0000313" key="6">
    <source>
        <dbReference type="Proteomes" id="UP000094707"/>
    </source>
</evidence>
<dbReference type="PATRIC" id="fig|129848.4.peg.460"/>
<keyword evidence="5" id="KW-0808">Transferase</keyword>
<keyword evidence="6" id="KW-1185">Reference proteome</keyword>
<evidence type="ECO:0000256" key="1">
    <source>
        <dbReference type="ARBA" id="ARBA00001947"/>
    </source>
</evidence>
<keyword evidence="2" id="KW-0479">Metal-binding</keyword>
<reference evidence="5 6" key="1">
    <citation type="submission" date="2016-08" db="EMBL/GenBank/DDBJ databases">
        <authorList>
            <person name="Seilhamer J.J."/>
        </authorList>
    </citation>
    <scope>NUCLEOTIDE SEQUENCE [LARGE SCALE GENOMIC DNA]</scope>
    <source>
        <strain evidence="5">Buetzberg</strain>
    </source>
</reference>
<sequence>MLTTVVGSYPALPEEPSSLSQKLSSFFGIYDRYKPAIESAVRDQIEAGIDIISDGQVRDGMVEIFAKAIPGMTVEGNTPKIVGKIKPSPVSISAEDLKYAVKVSESISKEYGSNQGKKIKDGVKGVKGIITGPSTLVFSSILEGFYKSKDSAVIDLAHALKKEAEFLEKAGAVYIQIDEPFLSTGLPDVKTAKEAVEIITKDLEVPTAMHVCGDVRDVFKELLTFPVDIIDCEFAGIPGNIHVLEEAAKKGLIKDKKIGFGCIDTKKKEVEDPKNVSELIKQGLEAVGKDNIIIDPDCGMKMLPKEAAFSKLKAMTEAVGWLS</sequence>
<dbReference type="PANTHER" id="PTHR30519">
    <property type="entry name" value="5-METHYLTETRAHYDROPTEROYLTRIGLUTAMATE--HOMOCYSTEINE METHYLTRANSFERASE"/>
    <property type="match status" value="1"/>
</dbReference>
<dbReference type="GO" id="GO:0009086">
    <property type="term" value="P:methionine biosynthetic process"/>
    <property type="evidence" value="ECO:0007669"/>
    <property type="project" value="InterPro"/>
</dbReference>
<dbReference type="SUPFAM" id="SSF51726">
    <property type="entry name" value="UROD/MetE-like"/>
    <property type="match status" value="1"/>
</dbReference>
<dbReference type="GO" id="GO:0008270">
    <property type="term" value="F:zinc ion binding"/>
    <property type="evidence" value="ECO:0007669"/>
    <property type="project" value="InterPro"/>
</dbReference>
<gene>
    <name evidence="5" type="primary">metE</name>
    <name evidence="5" type="ORF">MCBB_0460</name>
</gene>
<dbReference type="KEGG" id="mcub:MCBB_0460"/>
<dbReference type="RefSeq" id="WP_071906183.1">
    <property type="nucleotide sequence ID" value="NZ_LT607756.1"/>
</dbReference>
<feature type="domain" description="Cobalamin-independent methionine synthase MetE C-terminal/archaeal" evidence="4">
    <location>
        <begin position="1"/>
        <end position="318"/>
    </location>
</feature>
<accession>A0A1D3L0G2</accession>
<organism evidence="5 6">
    <name type="scientific">Methanobacterium congolense</name>
    <dbReference type="NCBI Taxonomy" id="118062"/>
    <lineage>
        <taxon>Archaea</taxon>
        <taxon>Methanobacteriati</taxon>
        <taxon>Methanobacteriota</taxon>
        <taxon>Methanomada group</taxon>
        <taxon>Methanobacteria</taxon>
        <taxon>Methanobacteriales</taxon>
        <taxon>Methanobacteriaceae</taxon>
        <taxon>Methanobacterium</taxon>
    </lineage>
</organism>
<dbReference type="InterPro" id="IPR002629">
    <property type="entry name" value="Met_Synth_C/arc"/>
</dbReference>
<dbReference type="GO" id="GO:0032259">
    <property type="term" value="P:methylation"/>
    <property type="evidence" value="ECO:0007669"/>
    <property type="project" value="UniProtKB-KW"/>
</dbReference>
<dbReference type="Proteomes" id="UP000094707">
    <property type="component" value="Chromosome I"/>
</dbReference>
<dbReference type="Pfam" id="PF01717">
    <property type="entry name" value="Meth_synt_2"/>
    <property type="match status" value="1"/>
</dbReference>
<dbReference type="STRING" id="118062.MCBB_0460"/>
<keyword evidence="5" id="KW-0489">Methyltransferase</keyword>
<evidence type="ECO:0000313" key="5">
    <source>
        <dbReference type="EMBL" id="SCG85036.1"/>
    </source>
</evidence>
<evidence type="ECO:0000256" key="3">
    <source>
        <dbReference type="ARBA" id="ARBA00022833"/>
    </source>
</evidence>
<dbReference type="EC" id="2.1.1.-" evidence="5"/>
<proteinExistence type="predicted"/>
<dbReference type="CDD" id="cd03311">
    <property type="entry name" value="CIMS_C_terminal_like"/>
    <property type="match status" value="1"/>
</dbReference>
<dbReference type="OrthoDB" id="17656at2157"/>
<dbReference type="InterPro" id="IPR038071">
    <property type="entry name" value="UROD/MetE-like_sf"/>
</dbReference>
<comment type="cofactor">
    <cofactor evidence="1">
        <name>Zn(2+)</name>
        <dbReference type="ChEBI" id="CHEBI:29105"/>
    </cofactor>
</comment>
<protein>
    <submittedName>
        <fullName evidence="5">Methionine synthase</fullName>
        <ecNumber evidence="5">2.1.1.-</ecNumber>
    </submittedName>
</protein>
<name>A0A1D3L0G2_9EURY</name>
<dbReference type="EMBL" id="LT607756">
    <property type="protein sequence ID" value="SCG85036.1"/>
    <property type="molecule type" value="Genomic_DNA"/>
</dbReference>
<dbReference type="GeneID" id="30411320"/>